<dbReference type="Proteomes" id="UP000821853">
    <property type="component" value="Unassembled WGS sequence"/>
</dbReference>
<proteinExistence type="predicted"/>
<protein>
    <submittedName>
        <fullName evidence="1">Uncharacterized protein</fullName>
    </submittedName>
</protein>
<organism evidence="1 2">
    <name type="scientific">Haemaphysalis longicornis</name>
    <name type="common">Bush tick</name>
    <dbReference type="NCBI Taxonomy" id="44386"/>
    <lineage>
        <taxon>Eukaryota</taxon>
        <taxon>Metazoa</taxon>
        <taxon>Ecdysozoa</taxon>
        <taxon>Arthropoda</taxon>
        <taxon>Chelicerata</taxon>
        <taxon>Arachnida</taxon>
        <taxon>Acari</taxon>
        <taxon>Parasitiformes</taxon>
        <taxon>Ixodida</taxon>
        <taxon>Ixodoidea</taxon>
        <taxon>Ixodidae</taxon>
        <taxon>Haemaphysalinae</taxon>
        <taxon>Haemaphysalis</taxon>
    </lineage>
</organism>
<keyword evidence="2" id="KW-1185">Reference proteome</keyword>
<name>A0A9J6HA24_HAELO</name>
<dbReference type="VEuPathDB" id="VectorBase:HLOH_048489"/>
<gene>
    <name evidence="1" type="ORF">HPB48_025843</name>
</gene>
<reference evidence="1 2" key="1">
    <citation type="journal article" date="2020" name="Cell">
        <title>Large-Scale Comparative Analyses of Tick Genomes Elucidate Their Genetic Diversity and Vector Capacities.</title>
        <authorList>
            <consortium name="Tick Genome and Microbiome Consortium (TIGMIC)"/>
            <person name="Jia N."/>
            <person name="Wang J."/>
            <person name="Shi W."/>
            <person name="Du L."/>
            <person name="Sun Y."/>
            <person name="Zhan W."/>
            <person name="Jiang J.F."/>
            <person name="Wang Q."/>
            <person name="Zhang B."/>
            <person name="Ji P."/>
            <person name="Bell-Sakyi L."/>
            <person name="Cui X.M."/>
            <person name="Yuan T.T."/>
            <person name="Jiang B.G."/>
            <person name="Yang W.F."/>
            <person name="Lam T.T."/>
            <person name="Chang Q.C."/>
            <person name="Ding S.J."/>
            <person name="Wang X.J."/>
            <person name="Zhu J.G."/>
            <person name="Ruan X.D."/>
            <person name="Zhao L."/>
            <person name="Wei J.T."/>
            <person name="Ye R.Z."/>
            <person name="Que T.C."/>
            <person name="Du C.H."/>
            <person name="Zhou Y.H."/>
            <person name="Cheng J.X."/>
            <person name="Dai P.F."/>
            <person name="Guo W.B."/>
            <person name="Han X.H."/>
            <person name="Huang E.J."/>
            <person name="Li L.F."/>
            <person name="Wei W."/>
            <person name="Gao Y.C."/>
            <person name="Liu J.Z."/>
            <person name="Shao H.Z."/>
            <person name="Wang X."/>
            <person name="Wang C.C."/>
            <person name="Yang T.C."/>
            <person name="Huo Q.B."/>
            <person name="Li W."/>
            <person name="Chen H.Y."/>
            <person name="Chen S.E."/>
            <person name="Zhou L.G."/>
            <person name="Ni X.B."/>
            <person name="Tian J.H."/>
            <person name="Sheng Y."/>
            <person name="Liu T."/>
            <person name="Pan Y.S."/>
            <person name="Xia L.Y."/>
            <person name="Li J."/>
            <person name="Zhao F."/>
            <person name="Cao W.C."/>
        </authorList>
    </citation>
    <scope>NUCLEOTIDE SEQUENCE [LARGE SCALE GENOMIC DNA]</scope>
    <source>
        <strain evidence="1">HaeL-2018</strain>
    </source>
</reference>
<evidence type="ECO:0000313" key="2">
    <source>
        <dbReference type="Proteomes" id="UP000821853"/>
    </source>
</evidence>
<accession>A0A9J6HA24</accession>
<comment type="caution">
    <text evidence="1">The sequence shown here is derived from an EMBL/GenBank/DDBJ whole genome shotgun (WGS) entry which is preliminary data.</text>
</comment>
<dbReference type="AlphaFoldDB" id="A0A9J6HA24"/>
<dbReference type="EMBL" id="JABSTR010001310">
    <property type="protein sequence ID" value="KAH9383922.1"/>
    <property type="molecule type" value="Genomic_DNA"/>
</dbReference>
<evidence type="ECO:0000313" key="1">
    <source>
        <dbReference type="EMBL" id="KAH9383922.1"/>
    </source>
</evidence>
<sequence length="73" mass="7910">MGAGRRPASFKSKLLKAARIPELPEDDIKIVMRPRGGLEGSEVSLFEISRAIAAAAAAANITEEEARKEHSHR</sequence>